<reference evidence="2 3" key="1">
    <citation type="submission" date="2015-12" db="EMBL/GenBank/DDBJ databases">
        <title>The genome of Folsomia candida.</title>
        <authorList>
            <person name="Faddeeva A."/>
            <person name="Derks M.F."/>
            <person name="Anvar Y."/>
            <person name="Smit S."/>
            <person name="Van Straalen N."/>
            <person name="Roelofs D."/>
        </authorList>
    </citation>
    <scope>NUCLEOTIDE SEQUENCE [LARGE SCALE GENOMIC DNA]</scope>
    <source>
        <strain evidence="2 3">VU population</strain>
        <tissue evidence="2">Whole body</tissue>
    </source>
</reference>
<dbReference type="InterPro" id="IPR015915">
    <property type="entry name" value="Kelch-typ_b-propeller"/>
</dbReference>
<name>A0A226D7Y9_FOLCA</name>
<proteinExistence type="predicted"/>
<dbReference type="Gene3D" id="2.120.10.80">
    <property type="entry name" value="Kelch-type beta propeller"/>
    <property type="match status" value="1"/>
</dbReference>
<dbReference type="Proteomes" id="UP000198287">
    <property type="component" value="Unassembled WGS sequence"/>
</dbReference>
<evidence type="ECO:0000256" key="1">
    <source>
        <dbReference type="SAM" id="Phobius"/>
    </source>
</evidence>
<sequence>MVYGAYSAAIVSTVAIHFVPIQRFVDFITYKFDFTVHNNSEPFQLILKNLIQSWGLKQDVLLVQTIDELSHLLDPNLSKAFISYQDLFYQTALSLGYSEQSVCSALSKVPLSDFRYKTSMVLKKGSEYAKIFNHNIFSLLLRICVRTLLHECRKSEGGLDSMSPFTPATPAQRRPNPQSCRTKIIVKNRVLFGNSGGLGAFERYYNISKGDRNRGPTSSDLLLLSFKIAITTHREKARDLDPVRFHDAFTAFLFVFIGYVVALLVLVAERLYSSRFLDPTVESAAFPYLTDAADCSQLYAKKCDAHLPHPTQVPVVSYDGDDAIYIFGGCRWTLSGPDVYSNEILKYTISTDTIQLVAHLPFGVYLGTLTADGLGNYFYFGGAIPGYNSHYVIKFNSYTNQVDIVNRIPYYFHYSASFAVDQSTAYVMAGNLFQEGVIKFDMQTYAWEQMADLPTKFRTAVAFWDKNKQAAYVFGQGNAAVSPPYDQVIHEPAPDYGQIYNFQIPDDYLNVPAVSNDETDGFVVGGFKPTESLFWFQMQSWTGKYCPVVGLPGGDDVLFSRTGIAFVPNLNRLYVFGGASQNLNNYLETTHDTIWVIDVDL</sequence>
<comment type="caution">
    <text evidence="2">The sequence shown here is derived from an EMBL/GenBank/DDBJ whole genome shotgun (WGS) entry which is preliminary data.</text>
</comment>
<gene>
    <name evidence="2" type="ORF">Fcan01_23703</name>
</gene>
<keyword evidence="1" id="KW-0812">Transmembrane</keyword>
<evidence type="ECO:0000313" key="2">
    <source>
        <dbReference type="EMBL" id="OXA41339.1"/>
    </source>
</evidence>
<feature type="transmembrane region" description="Helical" evidence="1">
    <location>
        <begin position="248"/>
        <end position="268"/>
    </location>
</feature>
<dbReference type="EMBL" id="LNIX01000029">
    <property type="protein sequence ID" value="OXA41339.1"/>
    <property type="molecule type" value="Genomic_DNA"/>
</dbReference>
<evidence type="ECO:0000313" key="3">
    <source>
        <dbReference type="Proteomes" id="UP000198287"/>
    </source>
</evidence>
<dbReference type="AlphaFoldDB" id="A0A226D7Y9"/>
<dbReference type="OrthoDB" id="6363928at2759"/>
<organism evidence="2 3">
    <name type="scientific">Folsomia candida</name>
    <name type="common">Springtail</name>
    <dbReference type="NCBI Taxonomy" id="158441"/>
    <lineage>
        <taxon>Eukaryota</taxon>
        <taxon>Metazoa</taxon>
        <taxon>Ecdysozoa</taxon>
        <taxon>Arthropoda</taxon>
        <taxon>Hexapoda</taxon>
        <taxon>Collembola</taxon>
        <taxon>Entomobryomorpha</taxon>
        <taxon>Isotomoidea</taxon>
        <taxon>Isotomidae</taxon>
        <taxon>Proisotominae</taxon>
        <taxon>Folsomia</taxon>
    </lineage>
</organism>
<keyword evidence="3" id="KW-1185">Reference proteome</keyword>
<dbReference type="SUPFAM" id="SSF117281">
    <property type="entry name" value="Kelch motif"/>
    <property type="match status" value="1"/>
</dbReference>
<keyword evidence="1" id="KW-0472">Membrane</keyword>
<protein>
    <submittedName>
        <fullName evidence="2">Kelch-like protein 25</fullName>
    </submittedName>
</protein>
<accession>A0A226D7Y9</accession>
<keyword evidence="1" id="KW-1133">Transmembrane helix</keyword>